<dbReference type="EC" id="7.4.2.8" evidence="8"/>
<organism evidence="11 12">
    <name type="scientific">Pseudomonas luteola</name>
    <dbReference type="NCBI Taxonomy" id="47886"/>
    <lineage>
        <taxon>Bacteria</taxon>
        <taxon>Pseudomonadati</taxon>
        <taxon>Pseudomonadota</taxon>
        <taxon>Gammaproteobacteria</taxon>
        <taxon>Pseudomonadales</taxon>
        <taxon>Pseudomonadaceae</taxon>
        <taxon>Pseudomonas</taxon>
    </lineage>
</organism>
<evidence type="ECO:0000256" key="7">
    <source>
        <dbReference type="ARBA" id="ARBA00022967"/>
    </source>
</evidence>
<evidence type="ECO:0000256" key="3">
    <source>
        <dbReference type="ARBA" id="ARBA00022490"/>
    </source>
</evidence>
<dbReference type="GO" id="GO:0030254">
    <property type="term" value="P:protein secretion by the type III secretion system"/>
    <property type="evidence" value="ECO:0007669"/>
    <property type="project" value="InterPro"/>
</dbReference>
<evidence type="ECO:0000313" key="12">
    <source>
        <dbReference type="Proteomes" id="UP000250443"/>
    </source>
</evidence>
<dbReference type="FunFam" id="3.40.50.12240:FF:000002">
    <property type="entry name" value="Flagellum-specific ATP synthase FliI"/>
    <property type="match status" value="1"/>
</dbReference>
<dbReference type="PANTHER" id="PTHR15184">
    <property type="entry name" value="ATP SYNTHASE"/>
    <property type="match status" value="1"/>
</dbReference>
<proteinExistence type="predicted"/>
<dbReference type="InterPro" id="IPR000194">
    <property type="entry name" value="ATPase_F1/V1/A1_a/bsu_nucl-bd"/>
</dbReference>
<dbReference type="InterPro" id="IPR027417">
    <property type="entry name" value="P-loop_NTPase"/>
</dbReference>
<name>A0A2X2ECW8_PSELU</name>
<evidence type="ECO:0000256" key="8">
    <source>
        <dbReference type="ARBA" id="ARBA00024382"/>
    </source>
</evidence>
<dbReference type="CDD" id="cd01136">
    <property type="entry name" value="ATPase_flagellum-secretory_path_III"/>
    <property type="match status" value="1"/>
</dbReference>
<dbReference type="InterPro" id="IPR040627">
    <property type="entry name" value="T3SS_ATPase_C"/>
</dbReference>
<dbReference type="GO" id="GO:0008564">
    <property type="term" value="F:protein-exporting ATPase activity"/>
    <property type="evidence" value="ECO:0007669"/>
    <property type="project" value="UniProtKB-EC"/>
</dbReference>
<evidence type="ECO:0000256" key="1">
    <source>
        <dbReference type="ARBA" id="ARBA00004496"/>
    </source>
</evidence>
<keyword evidence="4" id="KW-0547">Nucleotide-binding</keyword>
<dbReference type="EMBL" id="UAUF01000011">
    <property type="protein sequence ID" value="SPZ06089.1"/>
    <property type="molecule type" value="Genomic_DNA"/>
</dbReference>
<dbReference type="Proteomes" id="UP000250443">
    <property type="component" value="Unassembled WGS sequence"/>
</dbReference>
<dbReference type="GO" id="GO:0046933">
    <property type="term" value="F:proton-transporting ATP synthase activity, rotational mechanism"/>
    <property type="evidence" value="ECO:0007669"/>
    <property type="project" value="TreeGrafter"/>
</dbReference>
<gene>
    <name evidence="11" type="primary">yscN</name>
    <name evidence="11" type="ORF">NCTC11842_02014</name>
</gene>
<keyword evidence="11" id="KW-0378">Hydrolase</keyword>
<protein>
    <recommendedName>
        <fullName evidence="8">protein-secreting ATPase</fullName>
        <ecNumber evidence="8">7.4.2.8</ecNumber>
    </recommendedName>
</protein>
<evidence type="ECO:0000256" key="2">
    <source>
        <dbReference type="ARBA" id="ARBA00022448"/>
    </source>
</evidence>
<sequence>MQESVLEVLDLQTIIPSLKARLDRAESRPVRGRVKCIRGIMVHAMLTQARVGELCYLRDPLTGRTIPAEVIGFEHDEALLTPVGELEGMSTRTEVISTGQAMTITVGDHLLGAVISPTGERLDRVEGTVDGHDTRRYPLQAEPPAPFERSLIKEPLQLGIRAIDGLMTVARGQRVGIFGEPGIGKSSLLASIVKGTEADIIVLGLIGERGREVRELLDVQLGRRARARTVAVVATSDRPAIERVKAAYVATSVAEYYRDQGKNVLLLMDSITRYARAQREIGLAAGEPPTRRGYPPSFFAALPRLLERAGPGQHGTITALYTVLTEGDGTLDPVAEETKSILDGHIVLSAELAQRNHFPAIDVLRSRSRLMDTVASEAHRRWAGQVRELMARYADIELLLKVGEYTTGSDAMTDQAIAQQGAIEAFLRQPTEERAAFAETVRRLASLAS</sequence>
<dbReference type="InterPro" id="IPR003593">
    <property type="entry name" value="AAA+_ATPase"/>
</dbReference>
<keyword evidence="3" id="KW-0963">Cytoplasm</keyword>
<keyword evidence="2" id="KW-0813">Transport</keyword>
<dbReference type="GO" id="GO:0030257">
    <property type="term" value="C:type III protein secretion system complex"/>
    <property type="evidence" value="ECO:0007669"/>
    <property type="project" value="InterPro"/>
</dbReference>
<reference evidence="11 12" key="1">
    <citation type="submission" date="2018-06" db="EMBL/GenBank/DDBJ databases">
        <authorList>
            <consortium name="Pathogen Informatics"/>
            <person name="Doyle S."/>
        </authorList>
    </citation>
    <scope>NUCLEOTIDE SEQUENCE [LARGE SCALE GENOMIC DNA]</scope>
    <source>
        <strain evidence="11 12">NCTC11842</strain>
    </source>
</reference>
<dbReference type="InterPro" id="IPR050053">
    <property type="entry name" value="ATPase_alpha/beta_chains"/>
</dbReference>
<comment type="subcellular location">
    <subcellularLocation>
        <location evidence="1">Cytoplasm</location>
    </subcellularLocation>
</comment>
<dbReference type="InterPro" id="IPR020003">
    <property type="entry name" value="ATPase_a/bsu_AS"/>
</dbReference>
<evidence type="ECO:0000313" key="11">
    <source>
        <dbReference type="EMBL" id="SPZ06089.1"/>
    </source>
</evidence>
<dbReference type="AlphaFoldDB" id="A0A2X2ECW8"/>
<keyword evidence="6" id="KW-0653">Protein transport</keyword>
<dbReference type="NCBIfam" id="TIGR01026">
    <property type="entry name" value="fliI_yscN"/>
    <property type="match status" value="1"/>
</dbReference>
<dbReference type="GO" id="GO:0005737">
    <property type="term" value="C:cytoplasm"/>
    <property type="evidence" value="ECO:0007669"/>
    <property type="project" value="UniProtKB-SubCell"/>
</dbReference>
<comment type="catalytic activity">
    <reaction evidence="9">
        <text>ATP + H2O + cellular proteinSide 1 = ADP + phosphate + cellular proteinSide 2.</text>
        <dbReference type="EC" id="7.4.2.8"/>
    </reaction>
</comment>
<evidence type="ECO:0000256" key="9">
    <source>
        <dbReference type="ARBA" id="ARBA00034006"/>
    </source>
</evidence>
<dbReference type="PROSITE" id="PS00152">
    <property type="entry name" value="ATPASE_ALPHA_BETA"/>
    <property type="match status" value="1"/>
</dbReference>
<dbReference type="InterPro" id="IPR005714">
    <property type="entry name" value="ATPase_T3SS_FliI/YscN"/>
</dbReference>
<dbReference type="GO" id="GO:0016887">
    <property type="term" value="F:ATP hydrolysis activity"/>
    <property type="evidence" value="ECO:0007669"/>
    <property type="project" value="InterPro"/>
</dbReference>
<dbReference type="SUPFAM" id="SSF52540">
    <property type="entry name" value="P-loop containing nucleoside triphosphate hydrolases"/>
    <property type="match status" value="1"/>
</dbReference>
<accession>A0A2X2ECW8</accession>
<dbReference type="Pfam" id="PF18269">
    <property type="entry name" value="T3SS_ATPase_C"/>
    <property type="match status" value="1"/>
</dbReference>
<evidence type="ECO:0000256" key="6">
    <source>
        <dbReference type="ARBA" id="ARBA00022927"/>
    </source>
</evidence>
<evidence type="ECO:0000256" key="5">
    <source>
        <dbReference type="ARBA" id="ARBA00022840"/>
    </source>
</evidence>
<dbReference type="SMART" id="SM00382">
    <property type="entry name" value="AAA"/>
    <property type="match status" value="1"/>
</dbReference>
<dbReference type="Gene3D" id="3.40.50.12240">
    <property type="match status" value="1"/>
</dbReference>
<feature type="domain" description="AAA+ ATPase" evidence="10">
    <location>
        <begin position="171"/>
        <end position="352"/>
    </location>
</feature>
<evidence type="ECO:0000259" key="10">
    <source>
        <dbReference type="SMART" id="SM00382"/>
    </source>
</evidence>
<dbReference type="Pfam" id="PF00006">
    <property type="entry name" value="ATP-synt_ab"/>
    <property type="match status" value="1"/>
</dbReference>
<dbReference type="GO" id="GO:0005524">
    <property type="term" value="F:ATP binding"/>
    <property type="evidence" value="ECO:0007669"/>
    <property type="project" value="UniProtKB-KW"/>
</dbReference>
<keyword evidence="5" id="KW-0067">ATP-binding</keyword>
<dbReference type="PANTHER" id="PTHR15184:SF9">
    <property type="entry name" value="SPI-1 TYPE 3 SECRETION SYSTEM ATPASE"/>
    <property type="match status" value="1"/>
</dbReference>
<keyword evidence="7" id="KW-1278">Translocase</keyword>
<evidence type="ECO:0000256" key="4">
    <source>
        <dbReference type="ARBA" id="ARBA00022741"/>
    </source>
</evidence>